<evidence type="ECO:0000256" key="2">
    <source>
        <dbReference type="ARBA" id="ARBA00022490"/>
    </source>
</evidence>
<evidence type="ECO:0000313" key="5">
    <source>
        <dbReference type="EMBL" id="CAF4190153.1"/>
    </source>
</evidence>
<dbReference type="GO" id="GO:0016010">
    <property type="term" value="C:dystrophin-associated glycoprotein complex"/>
    <property type="evidence" value="ECO:0007669"/>
    <property type="project" value="TreeGrafter"/>
</dbReference>
<dbReference type="GO" id="GO:0005198">
    <property type="term" value="F:structural molecule activity"/>
    <property type="evidence" value="ECO:0007669"/>
    <property type="project" value="InterPro"/>
</dbReference>
<evidence type="ECO:0000313" key="4">
    <source>
        <dbReference type="EMBL" id="CAF1194027.1"/>
    </source>
</evidence>
<gene>
    <name evidence="5" type="ORF">FNK824_LOCUS35700</name>
    <name evidence="4" type="ORF">SEV965_LOCUS20761</name>
</gene>
<evidence type="ECO:0000313" key="6">
    <source>
        <dbReference type="Proteomes" id="UP000663874"/>
    </source>
</evidence>
<dbReference type="EMBL" id="CAJOBE010015476">
    <property type="protein sequence ID" value="CAF4190153.1"/>
    <property type="molecule type" value="Genomic_DNA"/>
</dbReference>
<dbReference type="Proteomes" id="UP000663889">
    <property type="component" value="Unassembled WGS sequence"/>
</dbReference>
<dbReference type="EMBL" id="CAJNOU010001370">
    <property type="protein sequence ID" value="CAF1194027.1"/>
    <property type="molecule type" value="Genomic_DNA"/>
</dbReference>
<dbReference type="Proteomes" id="UP000663874">
    <property type="component" value="Unassembled WGS sequence"/>
</dbReference>
<dbReference type="InterPro" id="IPR055108">
    <property type="entry name" value="Syntrophin_4th"/>
</dbReference>
<evidence type="ECO:0000259" key="3">
    <source>
        <dbReference type="Pfam" id="PF23012"/>
    </source>
</evidence>
<comment type="subcellular location">
    <subcellularLocation>
        <location evidence="1">Cytoplasm</location>
    </subcellularLocation>
</comment>
<dbReference type="Gene3D" id="2.30.29.30">
    <property type="entry name" value="Pleckstrin-homology domain (PH domain)/Phosphotyrosine-binding domain (PTB)"/>
    <property type="match status" value="1"/>
</dbReference>
<name>A0A820AFZ3_9BILA</name>
<comment type="caution">
    <text evidence="5">The sequence shown here is derived from an EMBL/GenBank/DDBJ whole genome shotgun (WGS) entry which is preliminary data.</text>
</comment>
<dbReference type="PANTHER" id="PTHR10554:SF1">
    <property type="entry name" value="FI16515P1"/>
    <property type="match status" value="1"/>
</dbReference>
<dbReference type="GO" id="GO:0005737">
    <property type="term" value="C:cytoplasm"/>
    <property type="evidence" value="ECO:0007669"/>
    <property type="project" value="UniProtKB-SubCell"/>
</dbReference>
<proteinExistence type="predicted"/>
<dbReference type="InterPro" id="IPR011993">
    <property type="entry name" value="PH-like_dom_sf"/>
</dbReference>
<feature type="domain" description="Syntrophin C-terminal PH" evidence="3">
    <location>
        <begin position="218"/>
        <end position="278"/>
    </location>
</feature>
<sequence length="322" mass="38008">MFINNNNNNNNNSTIDDTNIQEYSLLYAYISRYLNGTDECRINAFQLHTLDGSQTGIIITNTSTQQNIWISRINTVIRNLTTRTITELNQTLLPSEQVFYATWVHEQIVYPNENHIPEWKAIFMVFKGSDLYIFDDNQSPPLCAYDFICCTRVYPIIEVFIETVAFKRSNDDRRYCFTLILPNDLTNEYRYLSLESKIEYDDFILNYQRSLYISTYSIENRTFGCIYQGQICRLIIDINKGFEMYNNKTNIILWTFTFEQLLSSSDNGHDKIYFQFKPNLILNKNEKIIHIEVQCQHLRILIHVINAFLTVKFIGQQNNLID</sequence>
<dbReference type="AlphaFoldDB" id="A0A820AFZ3"/>
<dbReference type="PANTHER" id="PTHR10554">
    <property type="entry name" value="SYNTROPHIN"/>
    <property type="match status" value="1"/>
</dbReference>
<dbReference type="Pfam" id="PF23012">
    <property type="entry name" value="Syntrophin_4th"/>
    <property type="match status" value="1"/>
</dbReference>
<dbReference type="InterPro" id="IPR015482">
    <property type="entry name" value="Syntrophin"/>
</dbReference>
<reference evidence="5" key="1">
    <citation type="submission" date="2021-02" db="EMBL/GenBank/DDBJ databases">
        <authorList>
            <person name="Nowell W R."/>
        </authorList>
    </citation>
    <scope>NUCLEOTIDE SEQUENCE</scope>
</reference>
<organism evidence="5 6">
    <name type="scientific">Rotaria sordida</name>
    <dbReference type="NCBI Taxonomy" id="392033"/>
    <lineage>
        <taxon>Eukaryota</taxon>
        <taxon>Metazoa</taxon>
        <taxon>Spiralia</taxon>
        <taxon>Gnathifera</taxon>
        <taxon>Rotifera</taxon>
        <taxon>Eurotatoria</taxon>
        <taxon>Bdelloidea</taxon>
        <taxon>Philodinida</taxon>
        <taxon>Philodinidae</taxon>
        <taxon>Rotaria</taxon>
    </lineage>
</organism>
<accession>A0A820AFZ3</accession>
<protein>
    <recommendedName>
        <fullName evidence="3">Syntrophin C-terminal PH domain-containing protein</fullName>
    </recommendedName>
</protein>
<evidence type="ECO:0000256" key="1">
    <source>
        <dbReference type="ARBA" id="ARBA00004496"/>
    </source>
</evidence>
<keyword evidence="2" id="KW-0963">Cytoplasm</keyword>
<dbReference type="SUPFAM" id="SSF50729">
    <property type="entry name" value="PH domain-like"/>
    <property type="match status" value="2"/>
</dbReference>